<evidence type="ECO:0008006" key="3">
    <source>
        <dbReference type="Google" id="ProtNLM"/>
    </source>
</evidence>
<reference evidence="2" key="1">
    <citation type="journal article" date="2019" name="Int. J. Syst. Evol. Microbiol.">
        <title>The Global Catalogue of Microorganisms (GCM) 10K type strain sequencing project: providing services to taxonomists for standard genome sequencing and annotation.</title>
        <authorList>
            <consortium name="The Broad Institute Genomics Platform"/>
            <consortium name="The Broad Institute Genome Sequencing Center for Infectious Disease"/>
            <person name="Wu L."/>
            <person name="Ma J."/>
        </authorList>
    </citation>
    <scope>NUCLEOTIDE SEQUENCE [LARGE SCALE GENOMIC DNA]</scope>
    <source>
        <strain evidence="2">NBRC 113072</strain>
    </source>
</reference>
<proteinExistence type="predicted"/>
<dbReference type="Proteomes" id="UP001157126">
    <property type="component" value="Unassembled WGS sequence"/>
</dbReference>
<protein>
    <recommendedName>
        <fullName evidence="3">Extracellular solute-binding protein</fullName>
    </recommendedName>
</protein>
<name>A0ABQ6IL48_9MICO</name>
<keyword evidence="2" id="KW-1185">Reference proteome</keyword>
<dbReference type="EMBL" id="BSUO01000001">
    <property type="protein sequence ID" value="GMA38181.1"/>
    <property type="molecule type" value="Genomic_DNA"/>
</dbReference>
<gene>
    <name evidence="1" type="ORF">GCM10025883_02260</name>
</gene>
<accession>A0ABQ6IL48</accession>
<evidence type="ECO:0000313" key="1">
    <source>
        <dbReference type="EMBL" id="GMA38181.1"/>
    </source>
</evidence>
<organism evidence="1 2">
    <name type="scientific">Mobilicoccus caccae</name>
    <dbReference type="NCBI Taxonomy" id="1859295"/>
    <lineage>
        <taxon>Bacteria</taxon>
        <taxon>Bacillati</taxon>
        <taxon>Actinomycetota</taxon>
        <taxon>Actinomycetes</taxon>
        <taxon>Micrococcales</taxon>
        <taxon>Dermatophilaceae</taxon>
        <taxon>Mobilicoccus</taxon>
    </lineage>
</organism>
<evidence type="ECO:0000313" key="2">
    <source>
        <dbReference type="Proteomes" id="UP001157126"/>
    </source>
</evidence>
<dbReference type="Gene3D" id="3.40.190.10">
    <property type="entry name" value="Periplasmic binding protein-like II"/>
    <property type="match status" value="2"/>
</dbReference>
<sequence length="123" mass="13149">MHTTGASGQPFAITNKADNPDAAAAYIDFITNSDAMKVIAENEGLPVVEAADQKAPNELGQQIFTAFDQVSTANGLLPYLDWATPTMGDTLGAGLQDLIAKQRTPEQVLQELEQDYSDFTSKG</sequence>
<comment type="caution">
    <text evidence="1">The sequence shown here is derived from an EMBL/GenBank/DDBJ whole genome shotgun (WGS) entry which is preliminary data.</text>
</comment>
<dbReference type="SUPFAM" id="SSF53850">
    <property type="entry name" value="Periplasmic binding protein-like II"/>
    <property type="match status" value="1"/>
</dbReference>